<dbReference type="Proteomes" id="UP000179807">
    <property type="component" value="Unassembled WGS sequence"/>
</dbReference>
<protein>
    <recommendedName>
        <fullName evidence="8">PCI domain-containing protein</fullName>
    </recommendedName>
</protein>
<comment type="similarity">
    <text evidence="3">Belongs to the CSN1 family.</text>
</comment>
<comment type="subcellular location">
    <subcellularLocation>
        <location evidence="2">Cytoplasm</location>
    </subcellularLocation>
    <subcellularLocation>
        <location evidence="1">Nucleus</location>
    </subcellularLocation>
</comment>
<evidence type="ECO:0000256" key="7">
    <source>
        <dbReference type="SAM" id="MobiDB-lite"/>
    </source>
</evidence>
<feature type="domain" description="PCI" evidence="8">
    <location>
        <begin position="296"/>
        <end position="338"/>
    </location>
</feature>
<keyword evidence="5" id="KW-0736">Signalosome</keyword>
<accession>A0A1J4J6T5</accession>
<dbReference type="Pfam" id="PF01399">
    <property type="entry name" value="PCI"/>
    <property type="match status" value="1"/>
</dbReference>
<evidence type="ECO:0000256" key="6">
    <source>
        <dbReference type="ARBA" id="ARBA00023242"/>
    </source>
</evidence>
<dbReference type="PANTHER" id="PTHR14145:SF2">
    <property type="entry name" value="COP9 SIGNALOSOME COMPLEX SUBUNIT 1"/>
    <property type="match status" value="1"/>
</dbReference>
<evidence type="ECO:0000313" key="10">
    <source>
        <dbReference type="Proteomes" id="UP000179807"/>
    </source>
</evidence>
<dbReference type="VEuPathDB" id="TrichDB:TRFO_10854"/>
<keyword evidence="6" id="KW-0539">Nucleus</keyword>
<evidence type="ECO:0000256" key="5">
    <source>
        <dbReference type="ARBA" id="ARBA00022790"/>
    </source>
</evidence>
<sequence>MTERQRLITKYISKLSKATATRYNLHFLSQPNNDESARHMLLDNLEIIRKDTGNAELGNVIDDVSSRKTKSITFGHQSKTKSQSKSKFSESHADRDPFTQGVKKNSEQRAITLFNSLFLEDSLNAFEKAKKDLDIRNKYYEQRAEINLVLGRYREAIALASKCRLYDMAFVAAIAAGELDYAQMLVACNLRAIESQKPDKDVVATTFEMIHLLLFICFAKSTSKETEAIARQIFNNTNYELTFLKEMTELFINRQFYEFIQKLGELKDIFDLSIYTSPSSLHLISAIKANIVANEVEPYASLSFDELNNKLGLSNDEIASILRTLIREGRVNGKIDLINNVYIGGVADLQGRQMDDLINRTVLVRQNFQLNLWKQEYNQINTSKKT</sequence>
<comment type="caution">
    <text evidence="9">The sequence shown here is derived from an EMBL/GenBank/DDBJ whole genome shotgun (WGS) entry which is preliminary data.</text>
</comment>
<evidence type="ECO:0000313" key="9">
    <source>
        <dbReference type="EMBL" id="OHS94904.1"/>
    </source>
</evidence>
<evidence type="ECO:0000256" key="2">
    <source>
        <dbReference type="ARBA" id="ARBA00004496"/>
    </source>
</evidence>
<keyword evidence="4" id="KW-0963">Cytoplasm</keyword>
<dbReference type="GeneID" id="94830406"/>
<gene>
    <name evidence="9" type="ORF">TRFO_10854</name>
</gene>
<dbReference type="PANTHER" id="PTHR14145">
    <property type="entry name" value="26S PROTESOME SUBUNIT 6"/>
    <property type="match status" value="1"/>
</dbReference>
<dbReference type="InterPro" id="IPR036390">
    <property type="entry name" value="WH_DNA-bd_sf"/>
</dbReference>
<dbReference type="EMBL" id="MLAK01001282">
    <property type="protein sequence ID" value="OHS94904.1"/>
    <property type="molecule type" value="Genomic_DNA"/>
</dbReference>
<dbReference type="RefSeq" id="XP_068348041.1">
    <property type="nucleotide sequence ID" value="XM_068495702.1"/>
</dbReference>
<organism evidence="9 10">
    <name type="scientific">Tritrichomonas foetus</name>
    <dbReference type="NCBI Taxonomy" id="1144522"/>
    <lineage>
        <taxon>Eukaryota</taxon>
        <taxon>Metamonada</taxon>
        <taxon>Parabasalia</taxon>
        <taxon>Tritrichomonadida</taxon>
        <taxon>Tritrichomonadidae</taxon>
        <taxon>Tritrichomonas</taxon>
    </lineage>
</organism>
<evidence type="ECO:0000256" key="1">
    <source>
        <dbReference type="ARBA" id="ARBA00004123"/>
    </source>
</evidence>
<dbReference type="SUPFAM" id="SSF46785">
    <property type="entry name" value="Winged helix' DNA-binding domain"/>
    <property type="match status" value="1"/>
</dbReference>
<evidence type="ECO:0000256" key="3">
    <source>
        <dbReference type="ARBA" id="ARBA00008793"/>
    </source>
</evidence>
<dbReference type="OrthoDB" id="422427at2759"/>
<evidence type="ECO:0000259" key="8">
    <source>
        <dbReference type="Pfam" id="PF01399"/>
    </source>
</evidence>
<dbReference type="AlphaFoldDB" id="A0A1J4J6T5"/>
<dbReference type="Gene3D" id="1.25.40.570">
    <property type="match status" value="1"/>
</dbReference>
<name>A0A1J4J6T5_9EUKA</name>
<dbReference type="InterPro" id="IPR019585">
    <property type="entry name" value="Rpn7/CSN1"/>
</dbReference>
<reference evidence="9" key="1">
    <citation type="submission" date="2016-10" db="EMBL/GenBank/DDBJ databases">
        <authorList>
            <person name="Benchimol M."/>
            <person name="Almeida L.G."/>
            <person name="Vasconcelos A.T."/>
            <person name="Perreira-Neves A."/>
            <person name="Rosa I.A."/>
            <person name="Tasca T."/>
            <person name="Bogo M.R."/>
            <person name="de Souza W."/>
        </authorList>
    </citation>
    <scope>NUCLEOTIDE SEQUENCE [LARGE SCALE GENOMIC DNA]</scope>
    <source>
        <strain evidence="9">K</strain>
    </source>
</reference>
<evidence type="ECO:0000256" key="4">
    <source>
        <dbReference type="ARBA" id="ARBA00022490"/>
    </source>
</evidence>
<dbReference type="GO" id="GO:0008180">
    <property type="term" value="C:COP9 signalosome"/>
    <property type="evidence" value="ECO:0007669"/>
    <property type="project" value="UniProtKB-KW"/>
</dbReference>
<feature type="region of interest" description="Disordered" evidence="7">
    <location>
        <begin position="72"/>
        <end position="103"/>
    </location>
</feature>
<proteinExistence type="inferred from homology"/>
<feature type="compositionally biased region" description="Basic and acidic residues" evidence="7">
    <location>
        <begin position="87"/>
        <end position="97"/>
    </location>
</feature>
<dbReference type="GO" id="GO:0005737">
    <property type="term" value="C:cytoplasm"/>
    <property type="evidence" value="ECO:0007669"/>
    <property type="project" value="UniProtKB-SubCell"/>
</dbReference>
<keyword evidence="10" id="KW-1185">Reference proteome</keyword>
<dbReference type="InterPro" id="IPR000717">
    <property type="entry name" value="PCI_dom"/>
</dbReference>